<evidence type="ECO:0000313" key="3">
    <source>
        <dbReference type="Proteomes" id="UP000427071"/>
    </source>
</evidence>
<keyword evidence="3" id="KW-1185">Reference proteome</keyword>
<dbReference type="KEGG" id="ckw:CKALI_05390"/>
<dbReference type="AlphaFoldDB" id="A0A6B8W324"/>
<dbReference type="PROSITE" id="PS51658">
    <property type="entry name" value="BFN"/>
    <property type="match status" value="1"/>
</dbReference>
<accession>A0A6B8W324</accession>
<protein>
    <recommendedName>
        <fullName evidence="1">BFN domain-containing protein</fullName>
    </recommendedName>
</protein>
<evidence type="ECO:0000313" key="2">
    <source>
        <dbReference type="EMBL" id="QGU01948.1"/>
    </source>
</evidence>
<feature type="domain" description="BFN" evidence="1">
    <location>
        <begin position="3"/>
        <end position="130"/>
    </location>
</feature>
<dbReference type="InterPro" id="IPR003729">
    <property type="entry name" value="Bi_nuclease_dom"/>
</dbReference>
<dbReference type="InterPro" id="IPR036104">
    <property type="entry name" value="BFN_sf"/>
</dbReference>
<dbReference type="EMBL" id="CP046452">
    <property type="protein sequence ID" value="QGU01948.1"/>
    <property type="molecule type" value="Genomic_DNA"/>
</dbReference>
<gene>
    <name evidence="2" type="ORF">CKALI_05390</name>
</gene>
<dbReference type="SUPFAM" id="SSF103256">
    <property type="entry name" value="Hypothetical protein TM0160"/>
    <property type="match status" value="1"/>
</dbReference>
<organism evidence="2 3">
    <name type="scientific">Corynebacterium kalinowskii</name>
    <dbReference type="NCBI Taxonomy" id="2675216"/>
    <lineage>
        <taxon>Bacteria</taxon>
        <taxon>Bacillati</taxon>
        <taxon>Actinomycetota</taxon>
        <taxon>Actinomycetes</taxon>
        <taxon>Mycobacteriales</taxon>
        <taxon>Corynebacteriaceae</taxon>
        <taxon>Corynebacterium</taxon>
    </lineage>
</organism>
<dbReference type="GO" id="GO:0004518">
    <property type="term" value="F:nuclease activity"/>
    <property type="evidence" value="ECO:0007669"/>
    <property type="project" value="InterPro"/>
</dbReference>
<dbReference type="Gene3D" id="3.10.690.10">
    <property type="entry name" value="Bifunctional nuclease domain"/>
    <property type="match status" value="1"/>
</dbReference>
<dbReference type="Proteomes" id="UP000427071">
    <property type="component" value="Chromosome"/>
</dbReference>
<dbReference type="Pfam" id="PF02577">
    <property type="entry name" value="BFN_dom"/>
    <property type="match status" value="1"/>
</dbReference>
<evidence type="ECO:0000259" key="1">
    <source>
        <dbReference type="PROSITE" id="PS51658"/>
    </source>
</evidence>
<sequence length="181" mass="19605">MGFIAVEYYGVTPIGPEMFPCALLRWAERGRVLPLWLAASAADELDVRDSGITPRRPTAHDLLVTTFEQMGGVAEVRLISQHRGVFIASLVLGNGEEIDARPSDALIIARIIDVPILVDEDVLTDSSIFVSASDLVRYFDIVIEDAVANEAGSASGDVQADADFEELMRSLGVSEDDLRGE</sequence>
<dbReference type="RefSeq" id="WP_156192313.1">
    <property type="nucleotide sequence ID" value="NZ_CP046452.1"/>
</dbReference>
<proteinExistence type="predicted"/>
<name>A0A6B8W324_9CORY</name>
<reference evidence="3" key="1">
    <citation type="submission" date="2019-11" db="EMBL/GenBank/DDBJ databases">
        <title>Complete genome sequence of Corynebacterium kalinowskii 1959, a novel Corynebacterium species isolated from soil of a small paddock in Vilsendorf, Germany.</title>
        <authorList>
            <person name="Schaffert L."/>
            <person name="Ruwe M."/>
            <person name="Milse J."/>
            <person name="Hanuschka K."/>
            <person name="Ortseifen V."/>
            <person name="Droste J."/>
            <person name="Brandt D."/>
            <person name="Schlueter L."/>
            <person name="Kutter Y."/>
            <person name="Vinke S."/>
            <person name="Viehoefer P."/>
            <person name="Jacob L."/>
            <person name="Luebke N.-C."/>
            <person name="Schulte-Berndt E."/>
            <person name="Hain C."/>
            <person name="Linder M."/>
            <person name="Schmidt P."/>
            <person name="Wollenschlaeger L."/>
            <person name="Luttermann T."/>
            <person name="Thieme E."/>
            <person name="Hassa J."/>
            <person name="Haak M."/>
            <person name="Wittchen M."/>
            <person name="Mentz A."/>
            <person name="Persicke M."/>
            <person name="Busche T."/>
            <person name="Ruckert C."/>
        </authorList>
    </citation>
    <scope>NUCLEOTIDE SEQUENCE [LARGE SCALE GENOMIC DNA]</scope>
    <source>
        <strain evidence="3">1959</strain>
    </source>
</reference>